<gene>
    <name evidence="7" type="primary">gloB</name>
    <name evidence="9" type="ORF">BOW53_14260</name>
</gene>
<name>A0A1T2L1D1_9GAMM</name>
<evidence type="ECO:0000256" key="4">
    <source>
        <dbReference type="ARBA" id="ARBA00022723"/>
    </source>
</evidence>
<dbReference type="InterPro" id="IPR035680">
    <property type="entry name" value="Clx_II_MBL"/>
</dbReference>
<dbReference type="HAMAP" id="MF_01374">
    <property type="entry name" value="Glyoxalase_2"/>
    <property type="match status" value="1"/>
</dbReference>
<reference evidence="9 10" key="1">
    <citation type="submission" date="2016-11" db="EMBL/GenBank/DDBJ databases">
        <title>Mixed transmission modes and dynamic genome evolution in an obligate animal-bacterial symbiosis.</title>
        <authorList>
            <person name="Russell S.L."/>
            <person name="Corbett-Detig R.B."/>
            <person name="Cavanaugh C.M."/>
        </authorList>
    </citation>
    <scope>NUCLEOTIDE SEQUENCE [LARGE SCALE GENOMIC DNA]</scope>
    <source>
        <strain evidence="9">Sveles-Q1</strain>
    </source>
</reference>
<dbReference type="InterPro" id="IPR050110">
    <property type="entry name" value="Glyoxalase_II_hydrolase"/>
</dbReference>
<feature type="binding site" evidence="7">
    <location>
        <position position="130"/>
    </location>
    <ligand>
        <name>Zn(2+)</name>
        <dbReference type="ChEBI" id="CHEBI:29105"/>
        <label>1</label>
    </ligand>
</feature>
<comment type="caution">
    <text evidence="9">The sequence shown here is derived from an EMBL/GenBank/DDBJ whole genome shotgun (WGS) entry which is preliminary data.</text>
</comment>
<dbReference type="SUPFAM" id="SSF56281">
    <property type="entry name" value="Metallo-hydrolase/oxidoreductase"/>
    <property type="match status" value="1"/>
</dbReference>
<dbReference type="AlphaFoldDB" id="A0A1T2L1D1"/>
<dbReference type="InterPro" id="IPR032282">
    <property type="entry name" value="HAGH_C"/>
</dbReference>
<evidence type="ECO:0000256" key="7">
    <source>
        <dbReference type="HAMAP-Rule" id="MF_01374"/>
    </source>
</evidence>
<feature type="binding site" evidence="7">
    <location>
        <position position="59"/>
    </location>
    <ligand>
        <name>Zn(2+)</name>
        <dbReference type="ChEBI" id="CHEBI:29105"/>
        <label>2</label>
    </ligand>
</feature>
<evidence type="ECO:0000256" key="2">
    <source>
        <dbReference type="ARBA" id="ARBA00004963"/>
    </source>
</evidence>
<evidence type="ECO:0000259" key="8">
    <source>
        <dbReference type="SMART" id="SM00849"/>
    </source>
</evidence>
<evidence type="ECO:0000313" key="9">
    <source>
        <dbReference type="EMBL" id="OOZ38756.1"/>
    </source>
</evidence>
<dbReference type="Gene3D" id="3.60.15.10">
    <property type="entry name" value="Ribonuclease Z/Hydroxyacylglutathione hydrolase-like"/>
    <property type="match status" value="1"/>
</dbReference>
<dbReference type="OrthoDB" id="9802248at2"/>
<keyword evidence="5 7" id="KW-0378">Hydrolase</keyword>
<accession>A0A1T2L1D1</accession>
<keyword evidence="4 7" id="KW-0479">Metal-binding</keyword>
<feature type="binding site" evidence="7">
    <location>
        <position position="57"/>
    </location>
    <ligand>
        <name>Zn(2+)</name>
        <dbReference type="ChEBI" id="CHEBI:29105"/>
        <label>1</label>
    </ligand>
</feature>
<evidence type="ECO:0000256" key="6">
    <source>
        <dbReference type="ARBA" id="ARBA00022833"/>
    </source>
</evidence>
<feature type="binding site" evidence="7">
    <location>
        <position position="55"/>
    </location>
    <ligand>
        <name>Zn(2+)</name>
        <dbReference type="ChEBI" id="CHEBI:29105"/>
        <label>1</label>
    </ligand>
</feature>
<dbReference type="CDD" id="cd07723">
    <property type="entry name" value="hydroxyacylglutathione_hydrolase_MBL-fold"/>
    <property type="match status" value="1"/>
</dbReference>
<evidence type="ECO:0000256" key="5">
    <source>
        <dbReference type="ARBA" id="ARBA00022801"/>
    </source>
</evidence>
<dbReference type="PANTHER" id="PTHR43705">
    <property type="entry name" value="HYDROXYACYLGLUTATHIONE HYDROLASE"/>
    <property type="match status" value="1"/>
</dbReference>
<dbReference type="PIRSF" id="PIRSF005457">
    <property type="entry name" value="Glx"/>
    <property type="match status" value="1"/>
</dbReference>
<protein>
    <recommendedName>
        <fullName evidence="7">Hydroxyacylglutathione hydrolase</fullName>
        <ecNumber evidence="7">3.1.2.6</ecNumber>
    </recommendedName>
    <alternativeName>
        <fullName evidence="7">Glyoxalase II</fullName>
        <shortName evidence="7">Glx II</shortName>
    </alternativeName>
</protein>
<comment type="function">
    <text evidence="7">Thiolesterase that catalyzes the hydrolysis of S-D-lactoyl-glutathione to form glutathione and D-lactic acid.</text>
</comment>
<organism evidence="9 10">
    <name type="scientific">Solemya pervernicosa gill symbiont</name>
    <dbReference type="NCBI Taxonomy" id="642797"/>
    <lineage>
        <taxon>Bacteria</taxon>
        <taxon>Pseudomonadati</taxon>
        <taxon>Pseudomonadota</taxon>
        <taxon>Gammaproteobacteria</taxon>
        <taxon>sulfur-oxidizing symbionts</taxon>
    </lineage>
</organism>
<comment type="cofactor">
    <cofactor evidence="7">
        <name>Zn(2+)</name>
        <dbReference type="ChEBI" id="CHEBI:29105"/>
    </cofactor>
    <text evidence="7">Binds 2 Zn(2+) ions per subunit.</text>
</comment>
<evidence type="ECO:0000256" key="3">
    <source>
        <dbReference type="ARBA" id="ARBA00006759"/>
    </source>
</evidence>
<dbReference type="GO" id="GO:0019243">
    <property type="term" value="P:methylglyoxal catabolic process to D-lactate via S-lactoyl-glutathione"/>
    <property type="evidence" value="ECO:0007669"/>
    <property type="project" value="UniProtKB-UniRule"/>
</dbReference>
<comment type="subunit">
    <text evidence="7">Monomer.</text>
</comment>
<feature type="domain" description="Metallo-beta-lactamase" evidence="8">
    <location>
        <begin position="12"/>
        <end position="168"/>
    </location>
</feature>
<dbReference type="SMART" id="SM00849">
    <property type="entry name" value="Lactamase_B"/>
    <property type="match status" value="1"/>
</dbReference>
<proteinExistence type="inferred from homology"/>
<evidence type="ECO:0000256" key="1">
    <source>
        <dbReference type="ARBA" id="ARBA00001623"/>
    </source>
</evidence>
<dbReference type="InterPro" id="IPR001279">
    <property type="entry name" value="Metallo-B-lactamas"/>
</dbReference>
<feature type="binding site" evidence="7">
    <location>
        <position position="168"/>
    </location>
    <ligand>
        <name>Zn(2+)</name>
        <dbReference type="ChEBI" id="CHEBI:29105"/>
        <label>2</label>
    </ligand>
</feature>
<dbReference type="UniPathway" id="UPA00619">
    <property type="reaction ID" value="UER00676"/>
</dbReference>
<dbReference type="GO" id="GO:0004416">
    <property type="term" value="F:hydroxyacylglutathione hydrolase activity"/>
    <property type="evidence" value="ECO:0007669"/>
    <property type="project" value="UniProtKB-UniRule"/>
</dbReference>
<dbReference type="NCBIfam" id="TIGR03413">
    <property type="entry name" value="GSH_gloB"/>
    <property type="match status" value="1"/>
</dbReference>
<comment type="pathway">
    <text evidence="2 7">Secondary metabolite metabolism; methylglyoxal degradation; (R)-lactate from methylglyoxal: step 2/2.</text>
</comment>
<dbReference type="EC" id="3.1.2.6" evidence="7"/>
<dbReference type="PANTHER" id="PTHR43705:SF1">
    <property type="entry name" value="HYDROXYACYLGLUTATHIONE HYDROLASE GLOB"/>
    <property type="match status" value="1"/>
</dbReference>
<sequence length="257" mass="28611">MPIIDAISAFEDNYIWLIQDEKRRFATIVDPGDEDPVIDHLESHNIQPIAILITHHHGDHTGGVTELVSRYQIPVYGPAGERIPALTQPLSEGDNVILEQIDTTLNVMDVPGHTRGHIAYYGHDALFCGDTLFTGGCGRLFEGTFEQMHRALSRFAALPEETRVYCAHEYTQANLKFALVAEPENSELQQRVAETDRLRSDDLATVPSTIGLEKRTNPFLRSDVDTVIAAAEQHAGHSLQSGAEVFATVRQWKDELD</sequence>
<feature type="binding site" evidence="7">
    <location>
        <position position="60"/>
    </location>
    <ligand>
        <name>Zn(2+)</name>
        <dbReference type="ChEBI" id="CHEBI:29105"/>
        <label>2</label>
    </ligand>
</feature>
<feature type="binding site" evidence="7">
    <location>
        <position position="130"/>
    </location>
    <ligand>
        <name>Zn(2+)</name>
        <dbReference type="ChEBI" id="CHEBI:29105"/>
        <label>2</label>
    </ligand>
</feature>
<dbReference type="Proteomes" id="UP000191110">
    <property type="component" value="Unassembled WGS sequence"/>
</dbReference>
<dbReference type="GO" id="GO:0046872">
    <property type="term" value="F:metal ion binding"/>
    <property type="evidence" value="ECO:0007669"/>
    <property type="project" value="UniProtKB-KW"/>
</dbReference>
<comment type="catalytic activity">
    <reaction evidence="1 7">
        <text>an S-(2-hydroxyacyl)glutathione + H2O = a 2-hydroxy carboxylate + glutathione + H(+)</text>
        <dbReference type="Rhea" id="RHEA:21864"/>
        <dbReference type="ChEBI" id="CHEBI:15377"/>
        <dbReference type="ChEBI" id="CHEBI:15378"/>
        <dbReference type="ChEBI" id="CHEBI:57925"/>
        <dbReference type="ChEBI" id="CHEBI:58896"/>
        <dbReference type="ChEBI" id="CHEBI:71261"/>
        <dbReference type="EC" id="3.1.2.6"/>
    </reaction>
</comment>
<dbReference type="EMBL" id="MPRL01000074">
    <property type="protein sequence ID" value="OOZ38756.1"/>
    <property type="molecule type" value="Genomic_DNA"/>
</dbReference>
<feature type="binding site" evidence="7">
    <location>
        <position position="113"/>
    </location>
    <ligand>
        <name>Zn(2+)</name>
        <dbReference type="ChEBI" id="CHEBI:29105"/>
        <label>1</label>
    </ligand>
</feature>
<comment type="similarity">
    <text evidence="3 7">Belongs to the metallo-beta-lactamase superfamily. Glyoxalase II family.</text>
</comment>
<dbReference type="Pfam" id="PF00753">
    <property type="entry name" value="Lactamase_B"/>
    <property type="match status" value="1"/>
</dbReference>
<dbReference type="InterPro" id="IPR017782">
    <property type="entry name" value="Hydroxyacylglutathione_Hdrlase"/>
</dbReference>
<keyword evidence="10" id="KW-1185">Reference proteome</keyword>
<evidence type="ECO:0000313" key="10">
    <source>
        <dbReference type="Proteomes" id="UP000191110"/>
    </source>
</evidence>
<keyword evidence="6 7" id="KW-0862">Zinc</keyword>
<dbReference type="InterPro" id="IPR036866">
    <property type="entry name" value="RibonucZ/Hydroxyglut_hydro"/>
</dbReference>
<dbReference type="Pfam" id="PF16123">
    <property type="entry name" value="HAGH_C"/>
    <property type="match status" value="1"/>
</dbReference>